<dbReference type="Proteomes" id="UP000198666">
    <property type="component" value="Unassembled WGS sequence"/>
</dbReference>
<keyword evidence="1" id="KW-0812">Transmembrane</keyword>
<protein>
    <submittedName>
        <fullName evidence="3">Putative membrane protein</fullName>
    </submittedName>
</protein>
<dbReference type="OrthoDB" id="2317554at2"/>
<keyword evidence="4" id="KW-1185">Reference proteome</keyword>
<sequence length="502" mass="58537">METRRYHPAIMLFGIAKAIRNWIVPLIIVTIFNNADNWWGTYAKYIVLAIMLLSIVSDILTWFTEKYAADEHAFHLYRGIFSKTSRTVPFEKIQNITKHTNLLHRLLGLTAIKFETGSKEKAVEFKVLTKEEASRLEQLTITDSPEQADIGQRATSEEDDLIRDDTVSEQTVSIAQERTVHFKPTKKELIKASFTSLSFLLVPPLLVSFVLKFDIFFDWSDVRQYLPLLKIWWISTLGLIGIIVVSLLFGMWRVLLKYSNYELASDEANIYIQTGLVSESFFSIRKDRVQGIEISQPILHRLLGLAKVKLISTGSLDISEDTEEINSLYPYFTLKQAQQLIAAILPEYEVEFSMHKLQQKVLFYRLLQPSFIWLAVTITMYFWRPEVFGYQISWWMVSIIALILIEGYRYLNFKHSGYLVSERFLQMKTGAFTTTLFVTKRNKMIEISKTQNPLQRWLGLATIESINRAKPVLHNEMKDVPAREAERFYIWFHQRANDVRRQ</sequence>
<dbReference type="PANTHER" id="PTHR34473">
    <property type="entry name" value="UPF0699 TRANSMEMBRANE PROTEIN YDBS"/>
    <property type="match status" value="1"/>
</dbReference>
<feature type="transmembrane region" description="Helical" evidence="1">
    <location>
        <begin position="12"/>
        <end position="33"/>
    </location>
</feature>
<name>A0A1G6QUG2_9BACI</name>
<feature type="transmembrane region" description="Helical" evidence="1">
    <location>
        <begin position="388"/>
        <end position="405"/>
    </location>
</feature>
<evidence type="ECO:0000313" key="4">
    <source>
        <dbReference type="Proteomes" id="UP000198666"/>
    </source>
</evidence>
<feature type="domain" description="YdbS-like PH" evidence="2">
    <location>
        <begin position="414"/>
        <end position="489"/>
    </location>
</feature>
<dbReference type="STRING" id="361279.SAMN05421663_105226"/>
<dbReference type="Pfam" id="PF03703">
    <property type="entry name" value="bPH_2"/>
    <property type="match status" value="3"/>
</dbReference>
<dbReference type="EMBL" id="FMZB01000005">
    <property type="protein sequence ID" value="SDC95941.1"/>
    <property type="molecule type" value="Genomic_DNA"/>
</dbReference>
<gene>
    <name evidence="3" type="ORF">SAMN05421663_105226</name>
</gene>
<feature type="transmembrane region" description="Helical" evidence="1">
    <location>
        <begin position="45"/>
        <end position="63"/>
    </location>
</feature>
<dbReference type="PANTHER" id="PTHR34473:SF2">
    <property type="entry name" value="UPF0699 TRANSMEMBRANE PROTEIN YDBT"/>
    <property type="match status" value="1"/>
</dbReference>
<keyword evidence="1" id="KW-1133">Transmembrane helix</keyword>
<feature type="domain" description="YdbS-like PH" evidence="2">
    <location>
        <begin position="261"/>
        <end position="340"/>
    </location>
</feature>
<keyword evidence="1" id="KW-0472">Membrane</keyword>
<feature type="transmembrane region" description="Helical" evidence="1">
    <location>
        <begin position="192"/>
        <end position="211"/>
    </location>
</feature>
<dbReference type="InterPro" id="IPR005182">
    <property type="entry name" value="YdbS-like_PH"/>
</dbReference>
<feature type="domain" description="YdbS-like PH" evidence="2">
    <location>
        <begin position="62"/>
        <end position="138"/>
    </location>
</feature>
<dbReference type="RefSeq" id="WP_093727305.1">
    <property type="nucleotide sequence ID" value="NZ_FMZB01000005.1"/>
</dbReference>
<evidence type="ECO:0000313" key="3">
    <source>
        <dbReference type="EMBL" id="SDC95941.1"/>
    </source>
</evidence>
<organism evidence="3 4">
    <name type="scientific">Terribacillus halophilus</name>
    <dbReference type="NCBI Taxonomy" id="361279"/>
    <lineage>
        <taxon>Bacteria</taxon>
        <taxon>Bacillati</taxon>
        <taxon>Bacillota</taxon>
        <taxon>Bacilli</taxon>
        <taxon>Bacillales</taxon>
        <taxon>Bacillaceae</taxon>
        <taxon>Terribacillus</taxon>
    </lineage>
</organism>
<proteinExistence type="predicted"/>
<accession>A0A1G6QUG2</accession>
<evidence type="ECO:0000259" key="2">
    <source>
        <dbReference type="Pfam" id="PF03703"/>
    </source>
</evidence>
<dbReference type="AlphaFoldDB" id="A0A1G6QUG2"/>
<feature type="transmembrane region" description="Helical" evidence="1">
    <location>
        <begin position="362"/>
        <end position="382"/>
    </location>
</feature>
<evidence type="ECO:0000256" key="1">
    <source>
        <dbReference type="SAM" id="Phobius"/>
    </source>
</evidence>
<reference evidence="4" key="1">
    <citation type="submission" date="2016-10" db="EMBL/GenBank/DDBJ databases">
        <authorList>
            <person name="Varghese N."/>
            <person name="Submissions S."/>
        </authorList>
    </citation>
    <scope>NUCLEOTIDE SEQUENCE [LARGE SCALE GENOMIC DNA]</scope>
    <source>
        <strain evidence="4">DSM 21620</strain>
    </source>
</reference>
<feature type="transmembrane region" description="Helical" evidence="1">
    <location>
        <begin position="231"/>
        <end position="252"/>
    </location>
</feature>
<dbReference type="PIRSF" id="PIRSF026631">
    <property type="entry name" value="UCP026631"/>
    <property type="match status" value="1"/>
</dbReference>
<dbReference type="InterPro" id="IPR014529">
    <property type="entry name" value="UCP026631"/>
</dbReference>